<organism evidence="2 3">
    <name type="scientific">Oceaniovalibus guishaninsula JLT2003</name>
    <dbReference type="NCBI Taxonomy" id="1231392"/>
    <lineage>
        <taxon>Bacteria</taxon>
        <taxon>Pseudomonadati</taxon>
        <taxon>Pseudomonadota</taxon>
        <taxon>Alphaproteobacteria</taxon>
        <taxon>Rhodobacterales</taxon>
        <taxon>Roseobacteraceae</taxon>
        <taxon>Oceaniovalibus</taxon>
    </lineage>
</organism>
<dbReference type="InterPro" id="IPR052196">
    <property type="entry name" value="Bact_Kbp"/>
</dbReference>
<dbReference type="Pfam" id="PF01476">
    <property type="entry name" value="LysM"/>
    <property type="match status" value="1"/>
</dbReference>
<dbReference type="Gene3D" id="3.10.350.10">
    <property type="entry name" value="LysM domain"/>
    <property type="match status" value="1"/>
</dbReference>
<comment type="caution">
    <text evidence="2">The sequence shown here is derived from an EMBL/GenBank/DDBJ whole genome shotgun (WGS) entry which is preliminary data.</text>
</comment>
<evidence type="ECO:0000259" key="1">
    <source>
        <dbReference type="PROSITE" id="PS51782"/>
    </source>
</evidence>
<dbReference type="PANTHER" id="PTHR34700:SF4">
    <property type="entry name" value="PHAGE-LIKE ELEMENT PBSX PROTEIN XKDP"/>
    <property type="match status" value="1"/>
</dbReference>
<name>K2HKW3_9RHOB</name>
<evidence type="ECO:0000313" key="2">
    <source>
        <dbReference type="EMBL" id="EKE43549.1"/>
    </source>
</evidence>
<dbReference type="AlphaFoldDB" id="K2HKW3"/>
<sequence length="302" mass="31176">MPAVAAVPDAADGGGPVLDLAQIDATGRAVIAGRARPGTVVEIALDDTTLASEAADDAGMFVVTTTVSPASQPRMLTLRTAGDPAPRRVEPALIVAPSRDGKSGTAQPSAAPTLLEVDDRGVSVLQEPADDADTALGIDSIAYGKRGQVALTGRGPVESAVRLYLDGDPLAVVRPDRGGQWRATLPKMAAGLHVLRADQLGSDGSVVARIETPFKPASAAILAEAATLSSDPKNRVVVVQPGQSLWRIAVDTYGDGFLYVKVFDANADRIRNPDLIYPGQVFTVPEPDPAPSPGLAIDGSRP</sequence>
<dbReference type="PANTHER" id="PTHR34700">
    <property type="entry name" value="POTASSIUM BINDING PROTEIN KBP"/>
    <property type="match status" value="1"/>
</dbReference>
<dbReference type="eggNOG" id="COG1652">
    <property type="taxonomic scope" value="Bacteria"/>
</dbReference>
<feature type="domain" description="LysM" evidence="1">
    <location>
        <begin position="235"/>
        <end position="284"/>
    </location>
</feature>
<dbReference type="SMART" id="SM00257">
    <property type="entry name" value="LysM"/>
    <property type="match status" value="1"/>
</dbReference>
<proteinExistence type="predicted"/>
<dbReference type="Proteomes" id="UP000006765">
    <property type="component" value="Unassembled WGS sequence"/>
</dbReference>
<reference evidence="2 3" key="1">
    <citation type="journal article" date="2012" name="J. Bacteriol.">
        <title>Draft Genome Sequence of Oceaniovalibus guishaninsula JLT2003T.</title>
        <authorList>
            <person name="Tang K."/>
            <person name="Liu K."/>
            <person name="Jiao N."/>
        </authorList>
    </citation>
    <scope>NUCLEOTIDE SEQUENCE [LARGE SCALE GENOMIC DNA]</scope>
    <source>
        <strain evidence="2 3">JLT2003</strain>
    </source>
</reference>
<gene>
    <name evidence="2" type="ORF">OCGS_2281</name>
</gene>
<accession>K2HKW3</accession>
<dbReference type="PROSITE" id="PS51782">
    <property type="entry name" value="LYSM"/>
    <property type="match status" value="1"/>
</dbReference>
<dbReference type="InterPro" id="IPR036779">
    <property type="entry name" value="LysM_dom_sf"/>
</dbReference>
<protein>
    <submittedName>
        <fullName evidence="2">Putative peptidoglycan binding protein</fullName>
    </submittedName>
</protein>
<dbReference type="STRING" id="1231392.OCGS_2281"/>
<dbReference type="EMBL" id="AMGO01000052">
    <property type="protein sequence ID" value="EKE43549.1"/>
    <property type="molecule type" value="Genomic_DNA"/>
</dbReference>
<keyword evidence="3" id="KW-1185">Reference proteome</keyword>
<dbReference type="CDD" id="cd00118">
    <property type="entry name" value="LysM"/>
    <property type="match status" value="1"/>
</dbReference>
<dbReference type="InterPro" id="IPR018392">
    <property type="entry name" value="LysM"/>
</dbReference>
<evidence type="ECO:0000313" key="3">
    <source>
        <dbReference type="Proteomes" id="UP000006765"/>
    </source>
</evidence>